<dbReference type="EMBL" id="FMBM01000002">
    <property type="protein sequence ID" value="SCC81222.1"/>
    <property type="molecule type" value="Genomic_DNA"/>
</dbReference>
<evidence type="ECO:0000259" key="9">
    <source>
        <dbReference type="PROSITE" id="PS50905"/>
    </source>
</evidence>
<dbReference type="PRINTS" id="PR00601">
    <property type="entry name" value="BACFERRITIN"/>
</dbReference>
<keyword evidence="5 7" id="KW-0479">Metal-binding</keyword>
<reference evidence="11 13" key="2">
    <citation type="submission" date="2016-08" db="EMBL/GenBank/DDBJ databases">
        <authorList>
            <person name="Varghese N."/>
            <person name="Submissions Spin"/>
        </authorList>
    </citation>
    <scope>NUCLEOTIDE SEQUENCE [LARGE SCALE GENOMIC DNA]</scope>
    <source>
        <strain evidence="11 13">HL-109</strain>
    </source>
</reference>
<reference evidence="10 12" key="1">
    <citation type="submission" date="2015-09" db="EMBL/GenBank/DDBJ databases">
        <title>Identification and resolution of microdiversity through metagenomic sequencing of parallel consortia.</title>
        <authorList>
            <person name="Nelson W.C."/>
            <person name="Romine M.F."/>
            <person name="Lindemann S.R."/>
        </authorList>
    </citation>
    <scope>NUCLEOTIDE SEQUENCE [LARGE SCALE GENOMIC DNA]</scope>
    <source>
        <strain evidence="10">HL-109</strain>
    </source>
</reference>
<organism evidence="10 12">
    <name type="scientific">Saliniramus fredricksonii</name>
    <dbReference type="NCBI Taxonomy" id="1653334"/>
    <lineage>
        <taxon>Bacteria</taxon>
        <taxon>Pseudomonadati</taxon>
        <taxon>Pseudomonadota</taxon>
        <taxon>Alphaproteobacteria</taxon>
        <taxon>Hyphomicrobiales</taxon>
        <taxon>Salinarimonadaceae</taxon>
        <taxon>Saliniramus</taxon>
    </lineage>
</organism>
<dbReference type="InterPro" id="IPR002024">
    <property type="entry name" value="Bacterioferritin"/>
</dbReference>
<evidence type="ECO:0000313" key="11">
    <source>
        <dbReference type="EMBL" id="SCC81222.1"/>
    </source>
</evidence>
<dbReference type="PROSITE" id="PS50905">
    <property type="entry name" value="FERRITIN_LIKE"/>
    <property type="match status" value="1"/>
</dbReference>
<dbReference type="PIRSF" id="PIRSF002560">
    <property type="entry name" value="Bacterioferritin"/>
    <property type="match status" value="1"/>
</dbReference>
<feature type="binding site" evidence="8">
    <location>
        <position position="51"/>
    </location>
    <ligand>
        <name>Fe cation</name>
        <dbReference type="ChEBI" id="CHEBI:24875"/>
        <label>2</label>
    </ligand>
</feature>
<protein>
    <recommendedName>
        <fullName evidence="7">Bacterioferritin</fullName>
        <ecNumber evidence="7">1.16.3.1</ecNumber>
    </recommendedName>
</protein>
<dbReference type="EC" id="1.16.3.1" evidence="7"/>
<dbReference type="Pfam" id="PF00210">
    <property type="entry name" value="Ferritin"/>
    <property type="match status" value="1"/>
</dbReference>
<feature type="binding site" evidence="8">
    <location>
        <position position="127"/>
    </location>
    <ligand>
        <name>Fe cation</name>
        <dbReference type="ChEBI" id="CHEBI:24875"/>
        <label>1</label>
    </ligand>
</feature>
<evidence type="ECO:0000256" key="7">
    <source>
        <dbReference type="PIRNR" id="PIRNR002560"/>
    </source>
</evidence>
<dbReference type="InterPro" id="IPR008331">
    <property type="entry name" value="Ferritin_DPS_dom"/>
</dbReference>
<dbReference type="PANTHER" id="PTHR30295:SF0">
    <property type="entry name" value="BACTERIOFERRITIN"/>
    <property type="match status" value="1"/>
</dbReference>
<comment type="similarity">
    <text evidence="2 7">Belongs to the bacterioferritin family.</text>
</comment>
<dbReference type="PANTHER" id="PTHR30295">
    <property type="entry name" value="BACTERIOFERRITIN"/>
    <property type="match status" value="1"/>
</dbReference>
<dbReference type="CDD" id="cd00907">
    <property type="entry name" value="Bacterioferritin"/>
    <property type="match status" value="1"/>
</dbReference>
<dbReference type="InterPro" id="IPR012347">
    <property type="entry name" value="Ferritin-like"/>
</dbReference>
<evidence type="ECO:0000256" key="6">
    <source>
        <dbReference type="ARBA" id="ARBA00023004"/>
    </source>
</evidence>
<evidence type="ECO:0000256" key="5">
    <source>
        <dbReference type="ARBA" id="ARBA00022723"/>
    </source>
</evidence>
<dbReference type="EMBL" id="LJSX01000002">
    <property type="protein sequence ID" value="KPQ12320.1"/>
    <property type="molecule type" value="Genomic_DNA"/>
</dbReference>
<keyword evidence="6 7" id="KW-0408">Iron</keyword>
<dbReference type="GO" id="GO:0006826">
    <property type="term" value="P:iron ion transport"/>
    <property type="evidence" value="ECO:0007669"/>
    <property type="project" value="InterPro"/>
</dbReference>
<evidence type="ECO:0000256" key="3">
    <source>
        <dbReference type="ARBA" id="ARBA00022434"/>
    </source>
</evidence>
<evidence type="ECO:0000313" key="13">
    <source>
        <dbReference type="Proteomes" id="UP000182800"/>
    </source>
</evidence>
<dbReference type="InterPro" id="IPR009078">
    <property type="entry name" value="Ferritin-like_SF"/>
</dbReference>
<dbReference type="Gene3D" id="1.20.1260.10">
    <property type="match status" value="1"/>
</dbReference>
<dbReference type="Proteomes" id="UP000182800">
    <property type="component" value="Unassembled WGS sequence"/>
</dbReference>
<feature type="binding site" evidence="8">
    <location>
        <position position="18"/>
    </location>
    <ligand>
        <name>Fe cation</name>
        <dbReference type="ChEBI" id="CHEBI:24875"/>
        <label>1</label>
    </ligand>
</feature>
<feature type="binding site" evidence="8">
    <location>
        <position position="51"/>
    </location>
    <ligand>
        <name>Fe cation</name>
        <dbReference type="ChEBI" id="CHEBI:24875"/>
        <label>1</label>
    </ligand>
</feature>
<name>A0A0P7XXI5_9HYPH</name>
<dbReference type="GO" id="GO:0004322">
    <property type="term" value="F:ferroxidase activity"/>
    <property type="evidence" value="ECO:0007669"/>
    <property type="project" value="UniProtKB-EC"/>
</dbReference>
<dbReference type="InterPro" id="IPR009040">
    <property type="entry name" value="Ferritin-like_diiron"/>
</dbReference>
<proteinExistence type="inferred from homology"/>
<comment type="catalytic activity">
    <reaction evidence="7">
        <text>4 Fe(2+) + O2 + 4 H(+) = 4 Fe(3+) + 2 H2O</text>
        <dbReference type="Rhea" id="RHEA:11148"/>
        <dbReference type="ChEBI" id="CHEBI:15377"/>
        <dbReference type="ChEBI" id="CHEBI:15378"/>
        <dbReference type="ChEBI" id="CHEBI:15379"/>
        <dbReference type="ChEBI" id="CHEBI:29033"/>
        <dbReference type="ChEBI" id="CHEBI:29034"/>
        <dbReference type="EC" id="1.16.3.1"/>
    </reaction>
</comment>
<keyword evidence="13" id="KW-1185">Reference proteome</keyword>
<dbReference type="RefSeq" id="WP_074446100.1">
    <property type="nucleotide sequence ID" value="NZ_FMBM01000002.1"/>
</dbReference>
<feature type="binding site" evidence="8">
    <location>
        <position position="54"/>
    </location>
    <ligand>
        <name>Fe cation</name>
        <dbReference type="ChEBI" id="CHEBI:24875"/>
        <label>1</label>
    </ligand>
</feature>
<keyword evidence="4" id="KW-0349">Heme</keyword>
<dbReference type="PATRIC" id="fig|1653334.4.peg.870"/>
<evidence type="ECO:0000256" key="8">
    <source>
        <dbReference type="PIRSR" id="PIRSR002560-1"/>
    </source>
</evidence>
<accession>A0A0P7XXI5</accession>
<evidence type="ECO:0000256" key="1">
    <source>
        <dbReference type="ARBA" id="ARBA00001970"/>
    </source>
</evidence>
<dbReference type="STRING" id="1653334.GA0071312_2158"/>
<dbReference type="AlphaFoldDB" id="A0A0P7XXI5"/>
<dbReference type="GO" id="GO:0005829">
    <property type="term" value="C:cytosol"/>
    <property type="evidence" value="ECO:0007669"/>
    <property type="project" value="TreeGrafter"/>
</dbReference>
<evidence type="ECO:0000313" key="12">
    <source>
        <dbReference type="Proteomes" id="UP000050497"/>
    </source>
</evidence>
<comment type="function">
    <text evidence="7">Iron-storage protein, whose ferroxidase center binds Fe(2+), oxidizes it using dioxygen to Fe(3+), and participates in the subsequent Fe(3+) oxide mineral core formation within the central cavity of the BFR protein shell.</text>
</comment>
<dbReference type="GO" id="GO:0008199">
    <property type="term" value="F:ferric iron binding"/>
    <property type="evidence" value="ECO:0007669"/>
    <property type="project" value="InterPro"/>
</dbReference>
<comment type="cofactor">
    <cofactor evidence="1">
        <name>heme b</name>
        <dbReference type="ChEBI" id="CHEBI:60344"/>
    </cofactor>
</comment>
<feature type="binding site" evidence="8">
    <location>
        <position position="130"/>
    </location>
    <ligand>
        <name>Fe cation</name>
        <dbReference type="ChEBI" id="CHEBI:24875"/>
        <label>2</label>
    </ligand>
</feature>
<evidence type="ECO:0000313" key="10">
    <source>
        <dbReference type="EMBL" id="KPQ12320.1"/>
    </source>
</evidence>
<comment type="caution">
    <text evidence="10">The sequence shown here is derived from an EMBL/GenBank/DDBJ whole genome shotgun (WGS) entry which is preliminary data.</text>
</comment>
<feature type="binding site" evidence="8">
    <location>
        <position position="50"/>
    </location>
    <ligand>
        <name>Fe cation</name>
        <dbReference type="ChEBI" id="CHEBI:24875"/>
        <label>3</label>
    </ligand>
</feature>
<evidence type="ECO:0000256" key="2">
    <source>
        <dbReference type="ARBA" id="ARBA00008093"/>
    </source>
</evidence>
<dbReference type="GO" id="GO:0006879">
    <property type="term" value="P:intracellular iron ion homeostasis"/>
    <property type="evidence" value="ECO:0007669"/>
    <property type="project" value="UniProtKB-KW"/>
</dbReference>
<sequence length="160" mass="18221">MTNKERSLKNLQKALSMELTAVHQYLLHAHVLDDWGLDKLGAKMREEMQEELGHASVFIERILYLQGEPVVSEQKAPKRAESLEALFTSDLKEENNAIAFYTKAFQEAVEDGDIGTKAIFERIVLDEEGHAEWLDLQLNLLKRMGEPAFISKYMSSSADH</sequence>
<dbReference type="SUPFAM" id="SSF47240">
    <property type="entry name" value="Ferritin-like"/>
    <property type="match status" value="1"/>
</dbReference>
<evidence type="ECO:0000256" key="4">
    <source>
        <dbReference type="ARBA" id="ARBA00022617"/>
    </source>
</evidence>
<feature type="binding site" evidence="8">
    <location>
        <position position="94"/>
    </location>
    <ligand>
        <name>Fe cation</name>
        <dbReference type="ChEBI" id="CHEBI:24875"/>
        <label>2</label>
    </ligand>
</feature>
<gene>
    <name evidence="10" type="primary">ftnA</name>
    <name evidence="11" type="ORF">GA0071312_2158</name>
    <name evidence="10" type="ORF">HLUCCO17_01805</name>
</gene>
<dbReference type="GO" id="GO:0020037">
    <property type="term" value="F:heme binding"/>
    <property type="evidence" value="ECO:0007669"/>
    <property type="project" value="TreeGrafter"/>
</dbReference>
<dbReference type="OrthoDB" id="9800505at2"/>
<dbReference type="Proteomes" id="UP000050497">
    <property type="component" value="Unassembled WGS sequence"/>
</dbReference>
<feature type="domain" description="Ferritin-like diiron" evidence="9">
    <location>
        <begin position="1"/>
        <end position="145"/>
    </location>
</feature>
<feature type="binding site" evidence="8">
    <location>
        <position position="127"/>
    </location>
    <ligand>
        <name>Fe cation</name>
        <dbReference type="ChEBI" id="CHEBI:24875"/>
        <label>2</label>
    </ligand>
</feature>
<keyword evidence="3 7" id="KW-0409">Iron storage</keyword>